<keyword evidence="4 10" id="KW-0560">Oxidoreductase</keyword>
<dbReference type="SUPFAM" id="SSF50129">
    <property type="entry name" value="GroES-like"/>
    <property type="match status" value="1"/>
</dbReference>
<comment type="catalytic activity">
    <reaction evidence="6">
        <text>a primary alcohol + NADP(+) = an aldehyde + NADPH + H(+)</text>
        <dbReference type="Rhea" id="RHEA:15937"/>
        <dbReference type="ChEBI" id="CHEBI:15378"/>
        <dbReference type="ChEBI" id="CHEBI:15734"/>
        <dbReference type="ChEBI" id="CHEBI:17478"/>
        <dbReference type="ChEBI" id="CHEBI:57783"/>
        <dbReference type="ChEBI" id="CHEBI:58349"/>
        <dbReference type="EC" id="1.1.1.2"/>
    </reaction>
</comment>
<feature type="domain" description="Alcohol dehydrogenase-like N-terminal" evidence="9">
    <location>
        <begin position="8"/>
        <end position="155"/>
    </location>
</feature>
<sequence>MERRDLRADDVAVRVDYCGVCHSDLHALRDHGGRSAGGDEAAGASAAAAAAADETAEATDGGSSVPLVPGHEFIGVVTEIGPEVQRFAIGDVVAVGNIVDACLVCDMCTAGQENFCREFPTLTYGGVDRRDGRPTLGAYAREYVVREEFAHRVPEGLDPSAAAPLLCAGITVWEPLTALEVGPGVRVAVVGLGGLGHLAVKLATALGAETTVISRSAGKLEDARQLGAADLLVSGDGPAMAAARGRFDVIVDTVAVSHELAPYLELLALDGTLAQVGYLGPVTVETTDLLLGRKKLTSAGSGGMAKTAQLLEFCAEHGVVADVEVLPSSRVGEALDRLARGDVRFRFVLDMSDLDVDPS</sequence>
<dbReference type="InterPro" id="IPR013149">
    <property type="entry name" value="ADH-like_C"/>
</dbReference>
<dbReference type="GeneID" id="303297310"/>
<dbReference type="Gene3D" id="3.90.180.10">
    <property type="entry name" value="Medium-chain alcohol dehydrogenases, catalytic domain"/>
    <property type="match status" value="1"/>
</dbReference>
<reference evidence="11" key="1">
    <citation type="journal article" date="2019" name="Int. J. Syst. Evol. Microbiol.">
        <title>The Global Catalogue of Microorganisms (GCM) 10K type strain sequencing project: providing services to taxonomists for standard genome sequencing and annotation.</title>
        <authorList>
            <consortium name="The Broad Institute Genomics Platform"/>
            <consortium name="The Broad Institute Genome Sequencing Center for Infectious Disease"/>
            <person name="Wu L."/>
            <person name="Ma J."/>
        </authorList>
    </citation>
    <scope>NUCLEOTIDE SEQUENCE [LARGE SCALE GENOMIC DNA]</scope>
    <source>
        <strain evidence="11">CGMCC 1.16455</strain>
    </source>
</reference>
<dbReference type="PROSITE" id="PS00059">
    <property type="entry name" value="ADH_ZINC"/>
    <property type="match status" value="1"/>
</dbReference>
<dbReference type="EMBL" id="JBHSLN010000083">
    <property type="protein sequence ID" value="MFC5298831.1"/>
    <property type="molecule type" value="Genomic_DNA"/>
</dbReference>
<comment type="similarity">
    <text evidence="7">Belongs to the zinc-containing alcohol dehydrogenase family.</text>
</comment>
<dbReference type="InterPro" id="IPR047109">
    <property type="entry name" value="CAD-like"/>
</dbReference>
<protein>
    <recommendedName>
        <fullName evidence="5">alcohol dehydrogenase (NADP(+))</fullName>
        <ecNumber evidence="5">1.1.1.2</ecNumber>
    </recommendedName>
</protein>
<keyword evidence="11" id="KW-1185">Reference proteome</keyword>
<evidence type="ECO:0000256" key="3">
    <source>
        <dbReference type="ARBA" id="ARBA00022833"/>
    </source>
</evidence>
<comment type="caution">
    <text evidence="10">The sequence shown here is derived from an EMBL/GenBank/DDBJ whole genome shotgun (WGS) entry which is preliminary data.</text>
</comment>
<accession>A0ABW0FJB5</accession>
<evidence type="ECO:0000256" key="6">
    <source>
        <dbReference type="ARBA" id="ARBA00048262"/>
    </source>
</evidence>
<evidence type="ECO:0000256" key="4">
    <source>
        <dbReference type="ARBA" id="ARBA00023002"/>
    </source>
</evidence>
<evidence type="ECO:0000313" key="11">
    <source>
        <dbReference type="Proteomes" id="UP001595937"/>
    </source>
</evidence>
<dbReference type="CDD" id="cd05283">
    <property type="entry name" value="CAD1"/>
    <property type="match status" value="1"/>
</dbReference>
<dbReference type="PANTHER" id="PTHR42683">
    <property type="entry name" value="ALDEHYDE REDUCTASE"/>
    <property type="match status" value="1"/>
</dbReference>
<keyword evidence="3 7" id="KW-0862">Zinc</keyword>
<gene>
    <name evidence="10" type="ORF">ACFPK8_15065</name>
</gene>
<evidence type="ECO:0000259" key="9">
    <source>
        <dbReference type="Pfam" id="PF08240"/>
    </source>
</evidence>
<dbReference type="InterPro" id="IPR011032">
    <property type="entry name" value="GroES-like_sf"/>
</dbReference>
<evidence type="ECO:0000259" key="8">
    <source>
        <dbReference type="Pfam" id="PF00107"/>
    </source>
</evidence>
<dbReference type="Proteomes" id="UP001595937">
    <property type="component" value="Unassembled WGS sequence"/>
</dbReference>
<name>A0ABW0FJB5_9MICO</name>
<evidence type="ECO:0000256" key="7">
    <source>
        <dbReference type="RuleBase" id="RU361277"/>
    </source>
</evidence>
<dbReference type="GO" id="GO:0016491">
    <property type="term" value="F:oxidoreductase activity"/>
    <property type="evidence" value="ECO:0007669"/>
    <property type="project" value="UniProtKB-KW"/>
</dbReference>
<evidence type="ECO:0000256" key="5">
    <source>
        <dbReference type="ARBA" id="ARBA00024074"/>
    </source>
</evidence>
<keyword evidence="2 7" id="KW-0479">Metal-binding</keyword>
<dbReference type="InterPro" id="IPR036291">
    <property type="entry name" value="NAD(P)-bd_dom_sf"/>
</dbReference>
<dbReference type="InterPro" id="IPR002328">
    <property type="entry name" value="ADH_Zn_CS"/>
</dbReference>
<evidence type="ECO:0000256" key="2">
    <source>
        <dbReference type="ARBA" id="ARBA00022723"/>
    </source>
</evidence>
<proteinExistence type="inferred from homology"/>
<comment type="cofactor">
    <cofactor evidence="1 7">
        <name>Zn(2+)</name>
        <dbReference type="ChEBI" id="CHEBI:29105"/>
    </cofactor>
</comment>
<organism evidence="10 11">
    <name type="scientific">Brachybacterium tyrofermentans</name>
    <dbReference type="NCBI Taxonomy" id="47848"/>
    <lineage>
        <taxon>Bacteria</taxon>
        <taxon>Bacillati</taxon>
        <taxon>Actinomycetota</taxon>
        <taxon>Actinomycetes</taxon>
        <taxon>Micrococcales</taxon>
        <taxon>Dermabacteraceae</taxon>
        <taxon>Brachybacterium</taxon>
    </lineage>
</organism>
<dbReference type="Pfam" id="PF00107">
    <property type="entry name" value="ADH_zinc_N"/>
    <property type="match status" value="1"/>
</dbReference>
<evidence type="ECO:0000256" key="1">
    <source>
        <dbReference type="ARBA" id="ARBA00001947"/>
    </source>
</evidence>
<evidence type="ECO:0000313" key="10">
    <source>
        <dbReference type="EMBL" id="MFC5298831.1"/>
    </source>
</evidence>
<dbReference type="SUPFAM" id="SSF51735">
    <property type="entry name" value="NAD(P)-binding Rossmann-fold domains"/>
    <property type="match status" value="1"/>
</dbReference>
<feature type="domain" description="Alcohol dehydrogenase-like C-terminal" evidence="8">
    <location>
        <begin position="194"/>
        <end position="315"/>
    </location>
</feature>
<dbReference type="Pfam" id="PF08240">
    <property type="entry name" value="ADH_N"/>
    <property type="match status" value="1"/>
</dbReference>
<dbReference type="Gene3D" id="3.40.50.720">
    <property type="entry name" value="NAD(P)-binding Rossmann-like Domain"/>
    <property type="match status" value="1"/>
</dbReference>
<dbReference type="EC" id="1.1.1.2" evidence="5"/>
<dbReference type="InterPro" id="IPR013154">
    <property type="entry name" value="ADH-like_N"/>
</dbReference>
<dbReference type="RefSeq" id="WP_343923912.1">
    <property type="nucleotide sequence ID" value="NZ_BAAAIR010000035.1"/>
</dbReference>